<protein>
    <submittedName>
        <fullName evidence="1">TetR/AcrR family transcriptional regulator</fullName>
    </submittedName>
</protein>
<accession>A0ACD1A6N1</accession>
<gene>
    <name evidence="1" type="ORF">FRZ06_01425</name>
</gene>
<evidence type="ECO:0000313" key="2">
    <source>
        <dbReference type="Proteomes" id="UP000594014"/>
    </source>
</evidence>
<dbReference type="Proteomes" id="UP000594014">
    <property type="component" value="Chromosome"/>
</dbReference>
<proteinExistence type="predicted"/>
<keyword evidence="2" id="KW-1185">Reference proteome</keyword>
<evidence type="ECO:0000313" key="1">
    <source>
        <dbReference type="EMBL" id="QOX62102.1"/>
    </source>
</evidence>
<dbReference type="EMBL" id="CP042469">
    <property type="protein sequence ID" value="QOX62102.1"/>
    <property type="molecule type" value="Genomic_DNA"/>
</dbReference>
<organism evidence="1 2">
    <name type="scientific">Anoxybacterium hadale</name>
    <dbReference type="NCBI Taxonomy" id="3408580"/>
    <lineage>
        <taxon>Bacteria</taxon>
        <taxon>Bacillati</taxon>
        <taxon>Bacillota</taxon>
        <taxon>Clostridia</taxon>
        <taxon>Peptostreptococcales</taxon>
        <taxon>Anaerovoracaceae</taxon>
        <taxon>Anoxybacterium</taxon>
    </lineage>
</organism>
<name>A0ACD1A6N1_9FIRM</name>
<reference evidence="1" key="1">
    <citation type="submission" date="2019-08" db="EMBL/GenBank/DDBJ databases">
        <title>Genome sequence of Clostridiales bacterium MT110.</title>
        <authorList>
            <person name="Cao J."/>
        </authorList>
    </citation>
    <scope>NUCLEOTIDE SEQUENCE</scope>
    <source>
        <strain evidence="1">MT110</strain>
    </source>
</reference>
<sequence length="250" mass="29194">MTMLYTGSMFGIMTVYFFADRHIGKVDVMMLTRREKERQTREHNMIKAAEQVFCQYGFEAASMDEIAKEAQFTKRTLYQYFENKYELYFAVTLRGYQLLDSLQTAVGKKEKNGYDKLESMYHSYYKFYRENLQLFRLMNGWSHIKNQSEGEGPWESSLILYHNNMIHRIAAMIEEGKADGSIQPETDAQKTSRSIVFLMNGFFDQLTASGDTLQADYALDQESFCRFTIDLVIKPFKRSRAILATRKGTV</sequence>